<dbReference type="Proteomes" id="UP001642483">
    <property type="component" value="Unassembled WGS sequence"/>
</dbReference>
<protein>
    <submittedName>
        <fullName evidence="2">Uncharacterized protein</fullName>
    </submittedName>
</protein>
<proteinExistence type="predicted"/>
<keyword evidence="3" id="KW-1185">Reference proteome</keyword>
<gene>
    <name evidence="2" type="ORF">CVLEPA_LOCUS29037</name>
</gene>
<comment type="caution">
    <text evidence="2">The sequence shown here is derived from an EMBL/GenBank/DDBJ whole genome shotgun (WGS) entry which is preliminary data.</text>
</comment>
<keyword evidence="1" id="KW-0175">Coiled coil</keyword>
<organism evidence="2 3">
    <name type="scientific">Clavelina lepadiformis</name>
    <name type="common">Light-bulb sea squirt</name>
    <name type="synonym">Ascidia lepadiformis</name>
    <dbReference type="NCBI Taxonomy" id="159417"/>
    <lineage>
        <taxon>Eukaryota</taxon>
        <taxon>Metazoa</taxon>
        <taxon>Chordata</taxon>
        <taxon>Tunicata</taxon>
        <taxon>Ascidiacea</taxon>
        <taxon>Aplousobranchia</taxon>
        <taxon>Clavelinidae</taxon>
        <taxon>Clavelina</taxon>
    </lineage>
</organism>
<feature type="coiled-coil region" evidence="1">
    <location>
        <begin position="215"/>
        <end position="372"/>
    </location>
</feature>
<sequence>MENPGDDTKVKMIARSSSWHNLICESYHNIDFKRKTVSNDVVLSKIMAMISILIQNALLEKNQEVENLTKKARNLEQRNSTKEIRIGQSAKRFNGITHDGARSSGRRTNRKNPSPLISIVLQFIKKSPKQFLHQISWLCGNARKLKVNKTTSTEMTEEHADRKEKQWLKQNSHKYRNFCQASVPTDFAEVLSPLSRVNDNCSSLRNGAESMPVIIHHSNEEFEENIKQRETLEKENKDLKEKIRLLTDMNMQWQLFHRQKNTEFTTVKNKLQKCELELSHLRQEKFKPDNVMTFTPIEQKQIDQFYQRLRREADQYRQERDAARQEALKEKIGLKKKEEVALKRLEEKKEQNLSLEREVTEMRAQLAELQSALIVATRFQ</sequence>
<dbReference type="EMBL" id="CAWYQH010000152">
    <property type="protein sequence ID" value="CAK8695817.1"/>
    <property type="molecule type" value="Genomic_DNA"/>
</dbReference>
<evidence type="ECO:0000313" key="2">
    <source>
        <dbReference type="EMBL" id="CAK8695817.1"/>
    </source>
</evidence>
<feature type="coiled-coil region" evidence="1">
    <location>
        <begin position="58"/>
        <end position="85"/>
    </location>
</feature>
<reference evidence="2 3" key="1">
    <citation type="submission" date="2024-02" db="EMBL/GenBank/DDBJ databases">
        <authorList>
            <person name="Daric V."/>
            <person name="Darras S."/>
        </authorList>
    </citation>
    <scope>NUCLEOTIDE SEQUENCE [LARGE SCALE GENOMIC DNA]</scope>
</reference>
<evidence type="ECO:0000256" key="1">
    <source>
        <dbReference type="SAM" id="Coils"/>
    </source>
</evidence>
<name>A0ABP0GW49_CLALP</name>
<accession>A0ABP0GW49</accession>
<evidence type="ECO:0000313" key="3">
    <source>
        <dbReference type="Proteomes" id="UP001642483"/>
    </source>
</evidence>